<keyword evidence="4" id="KW-1185">Reference proteome</keyword>
<reference evidence="3 4" key="1">
    <citation type="journal article" date="2017" name="Mol. Biol. Evol.">
        <title>The 4-celled Tetrabaena socialis nuclear genome reveals the essential components for genetic control of cell number at the origin of multicellularity in the volvocine lineage.</title>
        <authorList>
            <person name="Featherston J."/>
            <person name="Arakaki Y."/>
            <person name="Hanschen E.R."/>
            <person name="Ferris P.J."/>
            <person name="Michod R.E."/>
            <person name="Olson B.J.S.C."/>
            <person name="Nozaki H."/>
            <person name="Durand P.M."/>
        </authorList>
    </citation>
    <scope>NUCLEOTIDE SEQUENCE [LARGE SCALE GENOMIC DNA]</scope>
    <source>
        <strain evidence="3 4">NIES-571</strain>
    </source>
</reference>
<comment type="similarity">
    <text evidence="1 2">Belongs to the CGI121/TPRKB family.</text>
</comment>
<dbReference type="Pfam" id="PF08617">
    <property type="entry name" value="CGI-121"/>
    <property type="match status" value="1"/>
</dbReference>
<evidence type="ECO:0000256" key="1">
    <source>
        <dbReference type="ARBA" id="ARBA00005546"/>
    </source>
</evidence>
<proteinExistence type="inferred from homology"/>
<evidence type="ECO:0000313" key="3">
    <source>
        <dbReference type="EMBL" id="PNH12394.1"/>
    </source>
</evidence>
<comment type="caution">
    <text evidence="3">The sequence shown here is derived from an EMBL/GenBank/DDBJ whole genome shotgun (WGS) entry which is preliminary data.</text>
</comment>
<dbReference type="Gene3D" id="3.30.2380.10">
    <property type="entry name" value="CGI121/TPRKB"/>
    <property type="match status" value="1"/>
</dbReference>
<gene>
    <name evidence="3" type="ORF">TSOC_000700</name>
</gene>
<evidence type="ECO:0000256" key="2">
    <source>
        <dbReference type="RuleBase" id="RU004398"/>
    </source>
</evidence>
<name>A0A2J8AIQ0_9CHLO</name>
<protein>
    <submittedName>
        <fullName evidence="3">Uncharacterized protein</fullName>
    </submittedName>
</protein>
<dbReference type="InterPro" id="IPR036504">
    <property type="entry name" value="CGI121/TPRKB_sf"/>
</dbReference>
<dbReference type="InterPro" id="IPR013926">
    <property type="entry name" value="CGI121/TPRKB"/>
</dbReference>
<evidence type="ECO:0000313" key="4">
    <source>
        <dbReference type="Proteomes" id="UP000236333"/>
    </source>
</evidence>
<accession>A0A2J8AIQ0</accession>
<dbReference type="Proteomes" id="UP000236333">
    <property type="component" value="Unassembled WGS sequence"/>
</dbReference>
<keyword evidence="2" id="KW-0539">Nucleus</keyword>
<sequence length="61" mass="6553">MINDMEAAAGRVQGTRVPLSELAALADLDLIDKYYKLTKPELAACSRAEAVAFRIGAKDSL</sequence>
<dbReference type="AlphaFoldDB" id="A0A2J8AIQ0"/>
<organism evidence="3 4">
    <name type="scientific">Tetrabaena socialis</name>
    <dbReference type="NCBI Taxonomy" id="47790"/>
    <lineage>
        <taxon>Eukaryota</taxon>
        <taxon>Viridiplantae</taxon>
        <taxon>Chlorophyta</taxon>
        <taxon>core chlorophytes</taxon>
        <taxon>Chlorophyceae</taxon>
        <taxon>CS clade</taxon>
        <taxon>Chlamydomonadales</taxon>
        <taxon>Tetrabaenaceae</taxon>
        <taxon>Tetrabaena</taxon>
    </lineage>
</organism>
<dbReference type="EMBL" id="PGGS01000009">
    <property type="protein sequence ID" value="PNH12394.1"/>
    <property type="molecule type" value="Genomic_DNA"/>
</dbReference>